<feature type="domain" description="NlpC/P60" evidence="10">
    <location>
        <begin position="292"/>
        <end position="414"/>
    </location>
</feature>
<dbReference type="CDD" id="cd00118">
    <property type="entry name" value="LysM"/>
    <property type="match status" value="4"/>
</dbReference>
<keyword evidence="12" id="KW-1185">Reference proteome</keyword>
<dbReference type="SUPFAM" id="SSF54001">
    <property type="entry name" value="Cysteine proteinases"/>
    <property type="match status" value="1"/>
</dbReference>
<dbReference type="Pfam" id="PF01476">
    <property type="entry name" value="LysM"/>
    <property type="match status" value="4"/>
</dbReference>
<evidence type="ECO:0000259" key="10">
    <source>
        <dbReference type="PROSITE" id="PS51935"/>
    </source>
</evidence>
<feature type="region of interest" description="Disordered" evidence="7">
    <location>
        <begin position="204"/>
        <end position="227"/>
    </location>
</feature>
<dbReference type="SUPFAM" id="SSF54106">
    <property type="entry name" value="LysM domain"/>
    <property type="match status" value="4"/>
</dbReference>
<proteinExistence type="inferred from homology"/>
<dbReference type="SMART" id="SM00257">
    <property type="entry name" value="LysM"/>
    <property type="match status" value="4"/>
</dbReference>
<feature type="domain" description="LysM" evidence="9">
    <location>
        <begin position="227"/>
        <end position="270"/>
    </location>
</feature>
<dbReference type="EMBL" id="JACJHX010000010">
    <property type="protein sequence ID" value="MBA9027835.1"/>
    <property type="molecule type" value="Genomic_DNA"/>
</dbReference>
<feature type="domain" description="LysM" evidence="9">
    <location>
        <begin position="154"/>
        <end position="197"/>
    </location>
</feature>
<dbReference type="InterPro" id="IPR036779">
    <property type="entry name" value="LysM_dom_sf"/>
</dbReference>
<sequence>MKKTLYTMSTVAVISSMIAPAAFADSYTVKQGDNLHKIAQANKTTVAKIKELNKLDSDVIYVNQVLLLDQASTSKTVKAASQPAVNTTIHTVVSGDNLTKIANKYGITLGELKNLNNLSSTVIYPGDRLIVSDTKGSPVVEMPITASSKVSKGQSYTVKSGDSLWKIANSTNTTVANLKTINNLKSDTLLPGQVLQVGKSIEMNSSTTPTVDTAEQSVAKPTEPKNGKYTVKAGDTLAKIASKYSMTFNQLKTMNQLTTDTIYVGQTLIIDSSLTVSETQNSAKPDQVANNAQSSSELISIAKELTGTPYSWAGSSPNGFDCSGFIYYVLKKAGYQVPRVSAATYFDMGKSVKTPQPGDLIFFDTATNSKAVISHMGIYLGNDEFIHASSSQGVTVTSIHNSYFKNRIMGYKSL</sequence>
<evidence type="ECO:0000256" key="2">
    <source>
        <dbReference type="ARBA" id="ARBA00022670"/>
    </source>
</evidence>
<dbReference type="PANTHER" id="PTHR47360">
    <property type="entry name" value="MUREIN DD-ENDOPEPTIDASE MEPS/MUREIN LD-CARBOXYPEPTIDASE"/>
    <property type="match status" value="1"/>
</dbReference>
<dbReference type="GO" id="GO:0016787">
    <property type="term" value="F:hydrolase activity"/>
    <property type="evidence" value="ECO:0007669"/>
    <property type="project" value="UniProtKB-KW"/>
</dbReference>
<dbReference type="PROSITE" id="PS51935">
    <property type="entry name" value="NLPC_P60"/>
    <property type="match status" value="1"/>
</dbReference>
<dbReference type="PANTHER" id="PTHR47360:SF1">
    <property type="entry name" value="ENDOPEPTIDASE NLPC-RELATED"/>
    <property type="match status" value="1"/>
</dbReference>
<dbReference type="InterPro" id="IPR052062">
    <property type="entry name" value="Murein_DD/LD_carboxypeptidase"/>
</dbReference>
<dbReference type="Gene3D" id="3.90.1720.10">
    <property type="entry name" value="endopeptidase domain like (from Nostoc punctiforme)"/>
    <property type="match status" value="1"/>
</dbReference>
<feature type="signal peptide" evidence="8">
    <location>
        <begin position="1"/>
        <end position="24"/>
    </location>
</feature>
<name>A0ABR6CS29_9BACI</name>
<dbReference type="Gene3D" id="3.10.350.10">
    <property type="entry name" value="LysM domain"/>
    <property type="match status" value="4"/>
</dbReference>
<evidence type="ECO:0000313" key="12">
    <source>
        <dbReference type="Proteomes" id="UP000626697"/>
    </source>
</evidence>
<gene>
    <name evidence="11" type="ORF">HNP81_003127</name>
</gene>
<feature type="domain" description="LysM" evidence="9">
    <location>
        <begin position="25"/>
        <end position="68"/>
    </location>
</feature>
<evidence type="ECO:0000256" key="5">
    <source>
        <dbReference type="ARBA" id="ARBA00022801"/>
    </source>
</evidence>
<evidence type="ECO:0000256" key="4">
    <source>
        <dbReference type="ARBA" id="ARBA00022737"/>
    </source>
</evidence>
<evidence type="ECO:0000259" key="9">
    <source>
        <dbReference type="PROSITE" id="PS51782"/>
    </source>
</evidence>
<keyword evidence="6" id="KW-0788">Thiol protease</keyword>
<dbReference type="InterPro" id="IPR000064">
    <property type="entry name" value="NLP_P60_dom"/>
</dbReference>
<evidence type="ECO:0000256" key="7">
    <source>
        <dbReference type="SAM" id="MobiDB-lite"/>
    </source>
</evidence>
<keyword evidence="3 8" id="KW-0732">Signal</keyword>
<keyword evidence="4" id="KW-0677">Repeat</keyword>
<dbReference type="EC" id="3.4.-.-" evidence="11"/>
<comment type="caution">
    <text evidence="11">The sequence shown here is derived from an EMBL/GenBank/DDBJ whole genome shotgun (WGS) entry which is preliminary data.</text>
</comment>
<accession>A0ABR6CS29</accession>
<organism evidence="11 12">
    <name type="scientific">Peribacillus huizhouensis</name>
    <dbReference type="NCBI Taxonomy" id="1501239"/>
    <lineage>
        <taxon>Bacteria</taxon>
        <taxon>Bacillati</taxon>
        <taxon>Bacillota</taxon>
        <taxon>Bacilli</taxon>
        <taxon>Bacillales</taxon>
        <taxon>Bacillaceae</taxon>
        <taxon>Peribacillus</taxon>
    </lineage>
</organism>
<dbReference type="PROSITE" id="PS51782">
    <property type="entry name" value="LYSM"/>
    <property type="match status" value="4"/>
</dbReference>
<dbReference type="EC" id="3.4.19.11" evidence="11"/>
<evidence type="ECO:0000256" key="6">
    <source>
        <dbReference type="ARBA" id="ARBA00022807"/>
    </source>
</evidence>
<dbReference type="InterPro" id="IPR038765">
    <property type="entry name" value="Papain-like_cys_pep_sf"/>
</dbReference>
<evidence type="ECO:0000256" key="3">
    <source>
        <dbReference type="ARBA" id="ARBA00022729"/>
    </source>
</evidence>
<comment type="similarity">
    <text evidence="1">Belongs to the peptidase C40 family.</text>
</comment>
<keyword evidence="2" id="KW-0645">Protease</keyword>
<dbReference type="Proteomes" id="UP000626697">
    <property type="component" value="Unassembled WGS sequence"/>
</dbReference>
<evidence type="ECO:0000313" key="11">
    <source>
        <dbReference type="EMBL" id="MBA9027835.1"/>
    </source>
</evidence>
<evidence type="ECO:0000256" key="8">
    <source>
        <dbReference type="SAM" id="SignalP"/>
    </source>
</evidence>
<feature type="compositionally biased region" description="Polar residues" evidence="7">
    <location>
        <begin position="204"/>
        <end position="216"/>
    </location>
</feature>
<keyword evidence="5 11" id="KW-0378">Hydrolase</keyword>
<evidence type="ECO:0000256" key="1">
    <source>
        <dbReference type="ARBA" id="ARBA00007074"/>
    </source>
</evidence>
<protein>
    <submittedName>
        <fullName evidence="11">D-gamma-glutamyl-meso-diaminopimelic acid endopeptidase CwlS/peptidoglycan endopeptidase LytE</fullName>
        <ecNumber evidence="11">3.4.-.-</ecNumber>
        <ecNumber evidence="11">3.4.19.11</ecNumber>
    </submittedName>
</protein>
<feature type="domain" description="LysM" evidence="9">
    <location>
        <begin position="88"/>
        <end position="131"/>
    </location>
</feature>
<dbReference type="Pfam" id="PF00877">
    <property type="entry name" value="NLPC_P60"/>
    <property type="match status" value="1"/>
</dbReference>
<reference evidence="11 12" key="1">
    <citation type="submission" date="2020-08" db="EMBL/GenBank/DDBJ databases">
        <title>Genomic Encyclopedia of Type Strains, Phase IV (KMG-IV): sequencing the most valuable type-strain genomes for metagenomic binning, comparative biology and taxonomic classification.</title>
        <authorList>
            <person name="Goeker M."/>
        </authorList>
    </citation>
    <scope>NUCLEOTIDE SEQUENCE [LARGE SCALE GENOMIC DNA]</scope>
    <source>
        <strain evidence="11 12">DSM 105481</strain>
    </source>
</reference>
<dbReference type="InterPro" id="IPR018392">
    <property type="entry name" value="LysM"/>
</dbReference>
<feature type="chain" id="PRO_5045636623" evidence="8">
    <location>
        <begin position="25"/>
        <end position="414"/>
    </location>
</feature>